<protein>
    <recommendedName>
        <fullName evidence="4">2TM domain-containing protein</fullName>
    </recommendedName>
</protein>
<dbReference type="Pfam" id="PF14093">
    <property type="entry name" value="DUF4271"/>
    <property type="match status" value="1"/>
</dbReference>
<dbReference type="AlphaFoldDB" id="A0A1F5SZT3"/>
<keyword evidence="1" id="KW-0812">Transmembrane</keyword>
<organism evidence="2 3">
    <name type="scientific">Candidatus Falkowbacteria bacterium RIFOXYC2_FULL_36_12</name>
    <dbReference type="NCBI Taxonomy" id="1798002"/>
    <lineage>
        <taxon>Bacteria</taxon>
        <taxon>Candidatus Falkowiibacteriota</taxon>
    </lineage>
</organism>
<dbReference type="EMBL" id="MFGJ01000006">
    <property type="protein sequence ID" value="OGF32225.1"/>
    <property type="molecule type" value="Genomic_DNA"/>
</dbReference>
<keyword evidence="1" id="KW-1133">Transmembrane helix</keyword>
<gene>
    <name evidence="2" type="ORF">A2478_02780</name>
</gene>
<dbReference type="InterPro" id="IPR025367">
    <property type="entry name" value="DUF4271"/>
</dbReference>
<proteinExistence type="predicted"/>
<evidence type="ECO:0000256" key="1">
    <source>
        <dbReference type="SAM" id="Phobius"/>
    </source>
</evidence>
<reference evidence="2 3" key="1">
    <citation type="journal article" date="2016" name="Nat. Commun.">
        <title>Thousands of microbial genomes shed light on interconnected biogeochemical processes in an aquifer system.</title>
        <authorList>
            <person name="Anantharaman K."/>
            <person name="Brown C.T."/>
            <person name="Hug L.A."/>
            <person name="Sharon I."/>
            <person name="Castelle C.J."/>
            <person name="Probst A.J."/>
            <person name="Thomas B.C."/>
            <person name="Singh A."/>
            <person name="Wilkins M.J."/>
            <person name="Karaoz U."/>
            <person name="Brodie E.L."/>
            <person name="Williams K.H."/>
            <person name="Hubbard S.S."/>
            <person name="Banfield J.F."/>
        </authorList>
    </citation>
    <scope>NUCLEOTIDE SEQUENCE [LARGE SCALE GENOMIC DNA]</scope>
</reference>
<dbReference type="STRING" id="1798002.A2478_02780"/>
<feature type="transmembrane region" description="Helical" evidence="1">
    <location>
        <begin position="32"/>
        <end position="53"/>
    </location>
</feature>
<keyword evidence="1" id="KW-0472">Membrane</keyword>
<evidence type="ECO:0008006" key="4">
    <source>
        <dbReference type="Google" id="ProtNLM"/>
    </source>
</evidence>
<sequence length="95" mass="11616">MRTKEFLEVFKTVQNQKIDKERWKQEKYEKRWQNLFMTILFCAVVGLLFFLALNFRSDFSSAILWWIWMVFSGLLIVLGIITVLHYLYIIIRGRY</sequence>
<dbReference type="Proteomes" id="UP000179001">
    <property type="component" value="Unassembled WGS sequence"/>
</dbReference>
<evidence type="ECO:0000313" key="2">
    <source>
        <dbReference type="EMBL" id="OGF32225.1"/>
    </source>
</evidence>
<evidence type="ECO:0000313" key="3">
    <source>
        <dbReference type="Proteomes" id="UP000179001"/>
    </source>
</evidence>
<accession>A0A1F5SZT3</accession>
<name>A0A1F5SZT3_9BACT</name>
<feature type="transmembrane region" description="Helical" evidence="1">
    <location>
        <begin position="65"/>
        <end position="91"/>
    </location>
</feature>
<comment type="caution">
    <text evidence="2">The sequence shown here is derived from an EMBL/GenBank/DDBJ whole genome shotgun (WGS) entry which is preliminary data.</text>
</comment>